<proteinExistence type="predicted"/>
<dbReference type="Proteomes" id="UP000762676">
    <property type="component" value="Unassembled WGS sequence"/>
</dbReference>
<dbReference type="EMBL" id="BMAT01008592">
    <property type="protein sequence ID" value="GFR88994.1"/>
    <property type="molecule type" value="Genomic_DNA"/>
</dbReference>
<name>A0AAV4GUD0_9GAST</name>
<sequence length="133" mass="15122">MNCSLGSKCKRNNEFDKAAEDIDKLPDHACMFKAVKSLTRKKSESPKIYDVDEIQTVIDKHFKDKFRDNQINYLEPFQGDARDLNNPLTSNEVEKALARLDNNKACGEARTEYLGNSPNTALIHSPRLFVTCL</sequence>
<accession>A0AAV4GUD0</accession>
<protein>
    <submittedName>
        <fullName evidence="1">Uncharacterized protein</fullName>
    </submittedName>
</protein>
<reference evidence="1 2" key="1">
    <citation type="journal article" date="2021" name="Elife">
        <title>Chloroplast acquisition without the gene transfer in kleptoplastic sea slugs, Plakobranchus ocellatus.</title>
        <authorList>
            <person name="Maeda T."/>
            <person name="Takahashi S."/>
            <person name="Yoshida T."/>
            <person name="Shimamura S."/>
            <person name="Takaki Y."/>
            <person name="Nagai Y."/>
            <person name="Toyoda A."/>
            <person name="Suzuki Y."/>
            <person name="Arimoto A."/>
            <person name="Ishii H."/>
            <person name="Satoh N."/>
            <person name="Nishiyama T."/>
            <person name="Hasebe M."/>
            <person name="Maruyama T."/>
            <person name="Minagawa J."/>
            <person name="Obokata J."/>
            <person name="Shigenobu S."/>
        </authorList>
    </citation>
    <scope>NUCLEOTIDE SEQUENCE [LARGE SCALE GENOMIC DNA]</scope>
</reference>
<evidence type="ECO:0000313" key="1">
    <source>
        <dbReference type="EMBL" id="GFR88994.1"/>
    </source>
</evidence>
<comment type="caution">
    <text evidence="1">The sequence shown here is derived from an EMBL/GenBank/DDBJ whole genome shotgun (WGS) entry which is preliminary data.</text>
</comment>
<keyword evidence="2" id="KW-1185">Reference proteome</keyword>
<dbReference type="AlphaFoldDB" id="A0AAV4GUD0"/>
<evidence type="ECO:0000313" key="2">
    <source>
        <dbReference type="Proteomes" id="UP000762676"/>
    </source>
</evidence>
<gene>
    <name evidence="1" type="ORF">ElyMa_004267900</name>
</gene>
<organism evidence="1 2">
    <name type="scientific">Elysia marginata</name>
    <dbReference type="NCBI Taxonomy" id="1093978"/>
    <lineage>
        <taxon>Eukaryota</taxon>
        <taxon>Metazoa</taxon>
        <taxon>Spiralia</taxon>
        <taxon>Lophotrochozoa</taxon>
        <taxon>Mollusca</taxon>
        <taxon>Gastropoda</taxon>
        <taxon>Heterobranchia</taxon>
        <taxon>Euthyneura</taxon>
        <taxon>Panpulmonata</taxon>
        <taxon>Sacoglossa</taxon>
        <taxon>Placobranchoidea</taxon>
        <taxon>Plakobranchidae</taxon>
        <taxon>Elysia</taxon>
    </lineage>
</organism>